<dbReference type="Pfam" id="PF00557">
    <property type="entry name" value="Peptidase_M24"/>
    <property type="match status" value="1"/>
</dbReference>
<dbReference type="Proteomes" id="UP000760494">
    <property type="component" value="Unassembled WGS sequence"/>
</dbReference>
<dbReference type="InterPro" id="IPR000994">
    <property type="entry name" value="Pept_M24"/>
</dbReference>
<dbReference type="InterPro" id="IPR037523">
    <property type="entry name" value="VOC_core"/>
</dbReference>
<dbReference type="AlphaFoldDB" id="A0A9Q9RTC1"/>
<feature type="region of interest" description="Disordered" evidence="2">
    <location>
        <begin position="1"/>
        <end position="45"/>
    </location>
</feature>
<dbReference type="GO" id="GO:0004462">
    <property type="term" value="F:lactoylglutathione lyase activity"/>
    <property type="evidence" value="ECO:0007669"/>
    <property type="project" value="InterPro"/>
</dbReference>
<sequence>MKEKEEPVKPSSLCALPKISRHIDPTKPRTDTLKPDGSEDNNDRVDIGPTPLAFSEWEKLGLELPHLPRMRAYRLQRIREQLIARDLGGILLFDPLNIRYATDTTNMQLWTAHNPARACFVAAGGYLVLWDFHGCEHLSSHLPLINEVRAGASFFYFETGPRTNEHAQNFGAQVDELLRNHAGDNRRLAVDRIEAAGLRALEAKGIEVCDGQAVTEHARMIKGPDEIRAMRCAIASCEAALAEVRQAIHAGVTENDVWAALHAGNIRRGGEWIETRLLSSGPRTNPWYQECGPRVLHDGDLVALDTDLVGVYGMCVDMSRTWICGDVEPTAEQKRLYRIALEHINANAEMVKPGVKFSELTQNGHRLPESCRAQRYGVMFHGVGLCDEYPCIRYPEDFNSYGYEGELQEGMVLCVEAYVGEVDGKDGVKLENQLLVTNTGYELLTHYPFEEKFFASQPMSQSPLPSSSTDMPVGQFMANGLGTDQPLTPDDPTIGYKLFHVMLRIRDPVKSLHFYIDLMGMRTVFTMNTGPFTIYYLGYPQTEEHRADPAKFGRDTLSQLAYTPGLIELYHVHGSENEPEGYYSTGNEPPNLGLGHIGFSVPDVPRTVERLRNHGVVVIKDLGAATRQDVPLSQWEAEKKIGLGNLHPAYQLVFEQIAFVKDPVRDNPCHHGKPDGYTVELVPQKLQAQ</sequence>
<dbReference type="Gene3D" id="3.10.180.10">
    <property type="entry name" value="2,3-Dihydroxybiphenyl 1,2-Dioxygenase, domain 1"/>
    <property type="match status" value="1"/>
</dbReference>
<dbReference type="InterPro" id="IPR036005">
    <property type="entry name" value="Creatinase/aminopeptidase-like"/>
</dbReference>
<dbReference type="SUPFAM" id="SSF54593">
    <property type="entry name" value="Glyoxalase/Bleomycin resistance protein/Dihydroxybiphenyl dioxygenase"/>
    <property type="match status" value="1"/>
</dbReference>
<dbReference type="PROSITE" id="PS00934">
    <property type="entry name" value="GLYOXALASE_I_1"/>
    <property type="match status" value="1"/>
</dbReference>
<dbReference type="InterPro" id="IPR029068">
    <property type="entry name" value="Glyas_Bleomycin-R_OHBP_Dase"/>
</dbReference>
<evidence type="ECO:0000256" key="1">
    <source>
        <dbReference type="ARBA" id="ARBA00022723"/>
    </source>
</evidence>
<dbReference type="InterPro" id="IPR050659">
    <property type="entry name" value="Peptidase_M24B"/>
</dbReference>
<dbReference type="CDD" id="cd01066">
    <property type="entry name" value="APP_MetAP"/>
    <property type="match status" value="1"/>
</dbReference>
<dbReference type="SUPFAM" id="SSF55920">
    <property type="entry name" value="Creatinase/aminopeptidase"/>
    <property type="match status" value="1"/>
</dbReference>
<dbReference type="Gene3D" id="3.90.230.10">
    <property type="entry name" value="Creatinase/methionine aminopeptidase superfamily"/>
    <property type="match status" value="1"/>
</dbReference>
<comment type="caution">
    <text evidence="4">The sequence shown here is derived from an EMBL/GenBank/DDBJ whole genome shotgun (WGS) entry which is preliminary data.</text>
</comment>
<name>A0A9Q9RTC1_FUSFU</name>
<evidence type="ECO:0000259" key="3">
    <source>
        <dbReference type="PROSITE" id="PS51819"/>
    </source>
</evidence>
<gene>
    <name evidence="4" type="ORF">C2S_10448</name>
</gene>
<accession>A0A9Q9RTC1</accession>
<feature type="compositionally biased region" description="Basic and acidic residues" evidence="2">
    <location>
        <begin position="21"/>
        <end position="45"/>
    </location>
</feature>
<dbReference type="PANTHER" id="PTHR46112">
    <property type="entry name" value="AMINOPEPTIDASE"/>
    <property type="match status" value="1"/>
</dbReference>
<organism evidence="4 5">
    <name type="scientific">Fusarium fujikuroi</name>
    <name type="common">Bakanae and foot rot disease fungus</name>
    <name type="synonym">Gibberella fujikuroi</name>
    <dbReference type="NCBI Taxonomy" id="5127"/>
    <lineage>
        <taxon>Eukaryota</taxon>
        <taxon>Fungi</taxon>
        <taxon>Dikarya</taxon>
        <taxon>Ascomycota</taxon>
        <taxon>Pezizomycotina</taxon>
        <taxon>Sordariomycetes</taxon>
        <taxon>Hypocreomycetidae</taxon>
        <taxon>Hypocreales</taxon>
        <taxon>Nectriaceae</taxon>
        <taxon>Fusarium</taxon>
        <taxon>Fusarium fujikuroi species complex</taxon>
    </lineage>
</organism>
<dbReference type="GO" id="GO:0046872">
    <property type="term" value="F:metal ion binding"/>
    <property type="evidence" value="ECO:0007669"/>
    <property type="project" value="UniProtKB-KW"/>
</dbReference>
<dbReference type="InterPro" id="IPR050020">
    <property type="entry name" value="DddP"/>
</dbReference>
<evidence type="ECO:0000313" key="5">
    <source>
        <dbReference type="Proteomes" id="UP000760494"/>
    </source>
</evidence>
<dbReference type="SUPFAM" id="SSF53092">
    <property type="entry name" value="Creatinase/prolidase N-terminal domain"/>
    <property type="match status" value="1"/>
</dbReference>
<dbReference type="Gene3D" id="3.40.350.10">
    <property type="entry name" value="Creatinase/prolidase N-terminal domain"/>
    <property type="match status" value="1"/>
</dbReference>
<protein>
    <recommendedName>
        <fullName evidence="3">VOC domain-containing protein</fullName>
    </recommendedName>
</protein>
<dbReference type="InterPro" id="IPR004360">
    <property type="entry name" value="Glyas_Fos-R_dOase_dom"/>
</dbReference>
<evidence type="ECO:0000313" key="4">
    <source>
        <dbReference type="EMBL" id="VTT76566.1"/>
    </source>
</evidence>
<feature type="domain" description="VOC" evidence="3">
    <location>
        <begin position="497"/>
        <end position="652"/>
    </location>
</feature>
<dbReference type="InterPro" id="IPR018146">
    <property type="entry name" value="Glyoxalase_1_CS"/>
</dbReference>
<dbReference type="PROSITE" id="PS51819">
    <property type="entry name" value="VOC"/>
    <property type="match status" value="1"/>
</dbReference>
<keyword evidence="1" id="KW-0479">Metal-binding</keyword>
<dbReference type="EMBL" id="CABFJX010000384">
    <property type="protein sequence ID" value="VTT76566.1"/>
    <property type="molecule type" value="Genomic_DNA"/>
</dbReference>
<reference evidence="4" key="1">
    <citation type="submission" date="2019-05" db="EMBL/GenBank/DDBJ databases">
        <authorList>
            <person name="Piombo E."/>
        </authorList>
    </citation>
    <scope>NUCLEOTIDE SEQUENCE</scope>
    <source>
        <strain evidence="4">C2S</strain>
    </source>
</reference>
<dbReference type="InterPro" id="IPR029149">
    <property type="entry name" value="Creatin/AminoP/Spt16_N"/>
</dbReference>
<evidence type="ECO:0000256" key="2">
    <source>
        <dbReference type="SAM" id="MobiDB-lite"/>
    </source>
</evidence>
<proteinExistence type="predicted"/>
<dbReference type="PROSITE" id="PS00935">
    <property type="entry name" value="GLYOXALASE_I_2"/>
    <property type="match status" value="1"/>
</dbReference>
<dbReference type="Pfam" id="PF00903">
    <property type="entry name" value="Glyoxalase"/>
    <property type="match status" value="1"/>
</dbReference>
<dbReference type="NCBIfam" id="NF043017">
    <property type="entry name" value="DimsulpropLyDddP"/>
    <property type="match status" value="1"/>
</dbReference>
<dbReference type="PANTHER" id="PTHR46112:SF8">
    <property type="entry name" value="CYTOPLASMIC PEPTIDASE PEPQ-RELATED"/>
    <property type="match status" value="1"/>
</dbReference>